<gene>
    <name evidence="1" type="primary">orf59</name>
</gene>
<evidence type="ECO:0008006" key="2">
    <source>
        <dbReference type="Google" id="ProtNLM"/>
    </source>
</evidence>
<accession>A0A5C1H854</accession>
<proteinExistence type="predicted"/>
<reference evidence="1" key="1">
    <citation type="journal article" date="2019" name="Genome Biol. Evol.">
        <title>Nephromyces represents a diverse and novel lineage of the Apicomplexa that has retained apicoplasts.</title>
        <authorList>
            <person name="Munoz-Gomez S.A."/>
            <person name="Durnin K."/>
            <person name="Eme L."/>
            <person name="Paight C."/>
            <person name="Lane C.E."/>
            <person name="Saffo M.B."/>
            <person name="Slamovits C.H."/>
        </authorList>
    </citation>
    <scope>NUCLEOTIDE SEQUENCE</scope>
    <source>
        <strain evidence="1">461</strain>
    </source>
</reference>
<dbReference type="AlphaFoldDB" id="A0A5C1H854"/>
<sequence length="69" mass="8595">MKEDIKYLHNFSLKKNKHLTLFLTKYARLKNYNSININKKKYKIWIKIIKQFRYLGLFPFIKQNFLQLN</sequence>
<evidence type="ECO:0000313" key="1">
    <source>
        <dbReference type="EMBL" id="QEM01669.1"/>
    </source>
</evidence>
<organism evidence="1">
    <name type="scientific">Nephromyces sp. ex Molgula occidentalis</name>
    <dbReference type="NCBI Taxonomy" id="2544991"/>
    <lineage>
        <taxon>Eukaryota</taxon>
        <taxon>Sar</taxon>
        <taxon>Alveolata</taxon>
        <taxon>Apicomplexa</taxon>
        <taxon>Aconoidasida</taxon>
        <taxon>Nephromycida</taxon>
        <taxon>Nephromyces</taxon>
    </lineage>
</organism>
<name>A0A5C1H854_9APIC</name>
<dbReference type="EMBL" id="MK573203">
    <property type="protein sequence ID" value="QEM01669.1"/>
    <property type="molecule type" value="Genomic_DNA"/>
</dbReference>
<protein>
    <recommendedName>
        <fullName evidence="2">30S ribosomal protein S18</fullName>
    </recommendedName>
</protein>